<dbReference type="GO" id="GO:0003700">
    <property type="term" value="F:DNA-binding transcription factor activity"/>
    <property type="evidence" value="ECO:0007669"/>
    <property type="project" value="TreeGrafter"/>
</dbReference>
<dbReference type="CDD" id="cd01392">
    <property type="entry name" value="HTH_LacI"/>
    <property type="match status" value="1"/>
</dbReference>
<dbReference type="PROSITE" id="PS00356">
    <property type="entry name" value="HTH_LACI_1"/>
    <property type="match status" value="1"/>
</dbReference>
<evidence type="ECO:0000256" key="1">
    <source>
        <dbReference type="ARBA" id="ARBA00023015"/>
    </source>
</evidence>
<dbReference type="EMBL" id="FUXM01000009">
    <property type="protein sequence ID" value="SJZ85960.1"/>
    <property type="molecule type" value="Genomic_DNA"/>
</dbReference>
<dbReference type="Gene3D" id="1.10.260.40">
    <property type="entry name" value="lambda repressor-like DNA-binding domains"/>
    <property type="match status" value="1"/>
</dbReference>
<protein>
    <submittedName>
        <fullName evidence="5">Transcriptional regulator, LacI family</fullName>
    </submittedName>
</protein>
<dbReference type="PANTHER" id="PTHR30146">
    <property type="entry name" value="LACI-RELATED TRANSCRIPTIONAL REPRESSOR"/>
    <property type="match status" value="1"/>
</dbReference>
<dbReference type="PANTHER" id="PTHR30146:SF149">
    <property type="entry name" value="HTH-TYPE TRANSCRIPTIONAL REGULATOR EBGR"/>
    <property type="match status" value="1"/>
</dbReference>
<dbReference type="RefSeq" id="WP_078665221.1">
    <property type="nucleotide sequence ID" value="NZ_FUXM01000009.1"/>
</dbReference>
<dbReference type="SMART" id="SM00354">
    <property type="entry name" value="HTH_LACI"/>
    <property type="match status" value="1"/>
</dbReference>
<dbReference type="InterPro" id="IPR046335">
    <property type="entry name" value="LacI/GalR-like_sensor"/>
</dbReference>
<dbReference type="AlphaFoldDB" id="A0A1T4P2X7"/>
<keyword evidence="1" id="KW-0805">Transcription regulation</keyword>
<dbReference type="InterPro" id="IPR000843">
    <property type="entry name" value="HTH_LacI"/>
</dbReference>
<dbReference type="CDD" id="cd19975">
    <property type="entry name" value="PBP1_CcpA-like"/>
    <property type="match status" value="1"/>
</dbReference>
<dbReference type="InterPro" id="IPR010982">
    <property type="entry name" value="Lambda_DNA-bd_dom_sf"/>
</dbReference>
<gene>
    <name evidence="5" type="ORF">SAMN02745885_01138</name>
</gene>
<dbReference type="PROSITE" id="PS50932">
    <property type="entry name" value="HTH_LACI_2"/>
    <property type="match status" value="1"/>
</dbReference>
<keyword evidence="2" id="KW-0238">DNA-binding</keyword>
<dbReference type="SUPFAM" id="SSF47413">
    <property type="entry name" value="lambda repressor-like DNA-binding domains"/>
    <property type="match status" value="1"/>
</dbReference>
<accession>A0A1T4P2X7</accession>
<feature type="domain" description="HTH lacI-type" evidence="4">
    <location>
        <begin position="3"/>
        <end position="57"/>
    </location>
</feature>
<dbReference type="SUPFAM" id="SSF53822">
    <property type="entry name" value="Periplasmic binding protein-like I"/>
    <property type="match status" value="1"/>
</dbReference>
<dbReference type="Proteomes" id="UP000189933">
    <property type="component" value="Unassembled WGS sequence"/>
</dbReference>
<dbReference type="PRINTS" id="PR00036">
    <property type="entry name" value="HTHLACI"/>
</dbReference>
<dbReference type="InterPro" id="IPR028082">
    <property type="entry name" value="Peripla_BP_I"/>
</dbReference>
<organism evidence="5 6">
    <name type="scientific">Carboxydocella sporoproducens DSM 16521</name>
    <dbReference type="NCBI Taxonomy" id="1121270"/>
    <lineage>
        <taxon>Bacteria</taxon>
        <taxon>Bacillati</taxon>
        <taxon>Bacillota</taxon>
        <taxon>Clostridia</taxon>
        <taxon>Eubacteriales</taxon>
        <taxon>Clostridiales Family XVI. Incertae Sedis</taxon>
        <taxon>Carboxydocella</taxon>
    </lineage>
</organism>
<reference evidence="6" key="1">
    <citation type="submission" date="2017-02" db="EMBL/GenBank/DDBJ databases">
        <authorList>
            <person name="Varghese N."/>
            <person name="Submissions S."/>
        </authorList>
    </citation>
    <scope>NUCLEOTIDE SEQUENCE [LARGE SCALE GENOMIC DNA]</scope>
    <source>
        <strain evidence="6">DSM 16521</strain>
    </source>
</reference>
<keyword evidence="3" id="KW-0804">Transcription</keyword>
<dbReference type="GO" id="GO:0000976">
    <property type="term" value="F:transcription cis-regulatory region binding"/>
    <property type="evidence" value="ECO:0007669"/>
    <property type="project" value="TreeGrafter"/>
</dbReference>
<sequence length="336" mass="37269">MPVTIKDVAREAGVSVSTVSRVLNNSKPVSSEIRARVLAAVNKLNFQPNSLARSLVLKKTRLIGVLVPDIANPFFPVAIAGIEEIANMYGYNILLFNTFGQIEKELQYLNILKEKQVDGIIKMSTQVTEKHEEYFESTSIPMVVTSNCTEREDVPCVVIDDVRAAYDATSYLISLGHKRIGMISGPLDDSAGRDRFLGYQQAMLEHKLNIDFNLLKQGNFKVDSGKKAMEEILRTVAREELPTAIFAANDEMAIGAIGVLLDNGLRVPEDISVMGFDDIFIAPVFRPALTTVKQPIYDIGAVAARKLVKLIEGEKLSETKTVLPYHIIERNSCRRI</sequence>
<evidence type="ECO:0000313" key="5">
    <source>
        <dbReference type="EMBL" id="SJZ85960.1"/>
    </source>
</evidence>
<dbReference type="Gene3D" id="3.40.50.2300">
    <property type="match status" value="2"/>
</dbReference>
<dbReference type="Pfam" id="PF13377">
    <property type="entry name" value="Peripla_BP_3"/>
    <property type="match status" value="1"/>
</dbReference>
<keyword evidence="6" id="KW-1185">Reference proteome</keyword>
<name>A0A1T4P2X7_9FIRM</name>
<dbReference type="OrthoDB" id="9775106at2"/>
<proteinExistence type="predicted"/>
<dbReference type="Pfam" id="PF00356">
    <property type="entry name" value="LacI"/>
    <property type="match status" value="1"/>
</dbReference>
<evidence type="ECO:0000259" key="4">
    <source>
        <dbReference type="PROSITE" id="PS50932"/>
    </source>
</evidence>
<evidence type="ECO:0000256" key="3">
    <source>
        <dbReference type="ARBA" id="ARBA00023163"/>
    </source>
</evidence>
<evidence type="ECO:0000313" key="6">
    <source>
        <dbReference type="Proteomes" id="UP000189933"/>
    </source>
</evidence>
<evidence type="ECO:0000256" key="2">
    <source>
        <dbReference type="ARBA" id="ARBA00023125"/>
    </source>
</evidence>